<proteinExistence type="predicted"/>
<name>A0AAV9W9R1_9PEZI</name>
<evidence type="ECO:0000313" key="3">
    <source>
        <dbReference type="Proteomes" id="UP001370758"/>
    </source>
</evidence>
<accession>A0AAV9W9R1</accession>
<feature type="region of interest" description="Disordered" evidence="1">
    <location>
        <begin position="176"/>
        <end position="243"/>
    </location>
</feature>
<organism evidence="2 3">
    <name type="scientific">Arthrobotrys musiformis</name>
    <dbReference type="NCBI Taxonomy" id="47236"/>
    <lineage>
        <taxon>Eukaryota</taxon>
        <taxon>Fungi</taxon>
        <taxon>Dikarya</taxon>
        <taxon>Ascomycota</taxon>
        <taxon>Pezizomycotina</taxon>
        <taxon>Orbiliomycetes</taxon>
        <taxon>Orbiliales</taxon>
        <taxon>Orbiliaceae</taxon>
        <taxon>Arthrobotrys</taxon>
    </lineage>
</organism>
<keyword evidence="3" id="KW-1185">Reference proteome</keyword>
<reference evidence="2 3" key="1">
    <citation type="submission" date="2023-08" db="EMBL/GenBank/DDBJ databases">
        <authorList>
            <person name="Palmer J.M."/>
        </authorList>
    </citation>
    <scope>NUCLEOTIDE SEQUENCE [LARGE SCALE GENOMIC DNA]</scope>
    <source>
        <strain evidence="2 3">TWF481</strain>
    </source>
</reference>
<feature type="compositionally biased region" description="Basic and acidic residues" evidence="1">
    <location>
        <begin position="350"/>
        <end position="360"/>
    </location>
</feature>
<evidence type="ECO:0000313" key="2">
    <source>
        <dbReference type="EMBL" id="KAK6504605.1"/>
    </source>
</evidence>
<dbReference type="AlphaFoldDB" id="A0AAV9W9R1"/>
<feature type="compositionally biased region" description="Polar residues" evidence="1">
    <location>
        <begin position="212"/>
        <end position="224"/>
    </location>
</feature>
<feature type="region of interest" description="Disordered" evidence="1">
    <location>
        <begin position="344"/>
        <end position="371"/>
    </location>
</feature>
<dbReference type="EMBL" id="JAVHJL010000004">
    <property type="protein sequence ID" value="KAK6504605.1"/>
    <property type="molecule type" value="Genomic_DNA"/>
</dbReference>
<dbReference type="Proteomes" id="UP001370758">
    <property type="component" value="Unassembled WGS sequence"/>
</dbReference>
<gene>
    <name evidence="2" type="ORF">TWF481_006544</name>
</gene>
<feature type="compositionally biased region" description="Low complexity" evidence="1">
    <location>
        <begin position="112"/>
        <end position="123"/>
    </location>
</feature>
<comment type="caution">
    <text evidence="2">The sequence shown here is derived from an EMBL/GenBank/DDBJ whole genome shotgun (WGS) entry which is preliminary data.</text>
</comment>
<feature type="region of interest" description="Disordered" evidence="1">
    <location>
        <begin position="110"/>
        <end position="157"/>
    </location>
</feature>
<feature type="compositionally biased region" description="Basic and acidic residues" evidence="1">
    <location>
        <begin position="176"/>
        <end position="187"/>
    </location>
</feature>
<sequence length="536" mass="58712">MTSAPIKPHQLHCTAPVLAASSLSIGWILFTMDHGKRNRSVNMTLVGLALKEQKDGQPFSSAAAETLQKHFPSIPPDILVERVKSLQKTRDELVVNKYGNVITMRQIHTGCSSKASSSSDSVSETVVAGELPEGIDGVRSSPSRSGPQRRNRSHFPLHIPDLDSLVITDSEDDEKTVIHDIHPERSPTRTLRPGVRSQDSNPEPQKPGDFDFSSSMGSPTTKQTPKAAAGGISKTSPAKMPVNIKPVTPTLGVTYASPGSHHRSTPEPSEYSPIKKMLNNRASRLRAQSNLQKISGFESPKHGRLNFEKHSPAKGLSPPLFRTNAALDAENSFAAIDKFYRRSPRRLKDKKQEYENKKDNSPTTPDSFPIKITKPPLRRYFTNESGDLVTGPSSLVFQMDEDMHFQENLARCVEGQANNSDSVNGDIQINVQGDTVTTSTAPQILSEISESYRNKSPTPSKPFMCQAGPTNPMKSNIRKISLQGIKNDEQLDTDIELIKSEIPSEPSVLNVKVGSRGLIMNIFCAGDLVMGDATFN</sequence>
<protein>
    <recommendedName>
        <fullName evidence="4">H15 domain-containing protein</fullName>
    </recommendedName>
</protein>
<evidence type="ECO:0000256" key="1">
    <source>
        <dbReference type="SAM" id="MobiDB-lite"/>
    </source>
</evidence>
<evidence type="ECO:0008006" key="4">
    <source>
        <dbReference type="Google" id="ProtNLM"/>
    </source>
</evidence>